<dbReference type="Pfam" id="PF05907">
    <property type="entry name" value="CXXC_Zn-b_euk"/>
    <property type="match status" value="1"/>
</dbReference>
<dbReference type="EMBL" id="OU900095">
    <property type="protein sequence ID" value="CAG9858655.1"/>
    <property type="molecule type" value="Genomic_DNA"/>
</dbReference>
<evidence type="ECO:0000256" key="1">
    <source>
        <dbReference type="ARBA" id="ARBA00007818"/>
    </source>
</evidence>
<evidence type="ECO:0000313" key="5">
    <source>
        <dbReference type="Proteomes" id="UP001153712"/>
    </source>
</evidence>
<sequence length="161" mass="18118">MGKLSLQIKATLEGLEELYTNSPEYHYSLKIKCSNCGEESGKWHDVSEAVTFPGKTGKSENNFVIKCKLCGRENSLDIIPGSNGKYTNEDSGKYKTIITFDCRGIEPTEFTPGEGWIAKVEESGKVFDNVDLTEKEWVEYDERSSQSVGVYEFESKFIISK</sequence>
<dbReference type="Proteomes" id="UP001153712">
    <property type="component" value="Chromosome 2"/>
</dbReference>
<comment type="similarity">
    <text evidence="1">Belongs to the UPF0587 family.</text>
</comment>
<evidence type="ECO:0000313" key="4">
    <source>
        <dbReference type="EMBL" id="CAG9858655.1"/>
    </source>
</evidence>
<dbReference type="GO" id="GO:0008270">
    <property type="term" value="F:zinc ion binding"/>
    <property type="evidence" value="ECO:0007669"/>
    <property type="project" value="TreeGrafter"/>
</dbReference>
<protein>
    <submittedName>
        <fullName evidence="4">Uncharacterized protein</fullName>
    </submittedName>
</protein>
<evidence type="ECO:0000256" key="3">
    <source>
        <dbReference type="ARBA" id="ARBA00022833"/>
    </source>
</evidence>
<accession>A0A9N9XND5</accession>
<keyword evidence="2" id="KW-0479">Metal-binding</keyword>
<organism evidence="4 5">
    <name type="scientific">Phyllotreta striolata</name>
    <name type="common">Striped flea beetle</name>
    <name type="synonym">Crioceris striolata</name>
    <dbReference type="NCBI Taxonomy" id="444603"/>
    <lineage>
        <taxon>Eukaryota</taxon>
        <taxon>Metazoa</taxon>
        <taxon>Ecdysozoa</taxon>
        <taxon>Arthropoda</taxon>
        <taxon>Hexapoda</taxon>
        <taxon>Insecta</taxon>
        <taxon>Pterygota</taxon>
        <taxon>Neoptera</taxon>
        <taxon>Endopterygota</taxon>
        <taxon>Coleoptera</taxon>
        <taxon>Polyphaga</taxon>
        <taxon>Cucujiformia</taxon>
        <taxon>Chrysomeloidea</taxon>
        <taxon>Chrysomelidae</taxon>
        <taxon>Galerucinae</taxon>
        <taxon>Alticini</taxon>
        <taxon>Phyllotreta</taxon>
    </lineage>
</organism>
<proteinExistence type="inferred from homology"/>
<evidence type="ECO:0000256" key="2">
    <source>
        <dbReference type="ARBA" id="ARBA00022723"/>
    </source>
</evidence>
<name>A0A9N9XND5_PHYSR</name>
<dbReference type="PANTHER" id="PTHR12857:SF0">
    <property type="entry name" value="CXXC MOTIF CONTAINING ZINC BINDING PROTEIN"/>
    <property type="match status" value="1"/>
</dbReference>
<dbReference type="OrthoDB" id="10248838at2759"/>
<keyword evidence="5" id="KW-1185">Reference proteome</keyword>
<gene>
    <name evidence="4" type="ORF">PHYEVI_LOCUS5044</name>
</gene>
<keyword evidence="3" id="KW-0862">Zinc</keyword>
<dbReference type="AlphaFoldDB" id="A0A9N9XND5"/>
<dbReference type="PANTHER" id="PTHR12857">
    <property type="entry name" value="CXXC MOTIF CONTAINING ZINC BINDING PROTEIN"/>
    <property type="match status" value="1"/>
</dbReference>
<dbReference type="InterPro" id="IPR008584">
    <property type="entry name" value="CXXC_Zn-binding_euk"/>
</dbReference>
<reference evidence="4" key="1">
    <citation type="submission" date="2022-01" db="EMBL/GenBank/DDBJ databases">
        <authorList>
            <person name="King R."/>
        </authorList>
    </citation>
    <scope>NUCLEOTIDE SEQUENCE</scope>
</reference>
<dbReference type="SUPFAM" id="SSF141678">
    <property type="entry name" value="MAL13P1.257-like"/>
    <property type="match status" value="1"/>
</dbReference>